<dbReference type="Proteomes" id="UP000806528">
    <property type="component" value="Unassembled WGS sequence"/>
</dbReference>
<sequence>MPWLGLIDKIDRSDLYVVLDTVQFERRGWQNRNHIAGDGGTQLLTVPVIQAGRHEVILDKRIDNTQKWRSKHLRAILDHSYRGTPYLDEYRERISRIYEQRWDDLAELSIATTRLTLEAFGIDTPVVRASRLGEFPGRKSELIAQVCAAAGADTLISGSGARDYLDTGLLKEHGVEVEWQGFEHPVYRQHHRGADGFISHLAAIDLLFNAGPDSLGLLRGARRPL</sequence>
<evidence type="ECO:0000313" key="2">
    <source>
        <dbReference type="Proteomes" id="UP000806528"/>
    </source>
</evidence>
<dbReference type="Pfam" id="PF08889">
    <property type="entry name" value="WbqC"/>
    <property type="match status" value="1"/>
</dbReference>
<dbReference type="RefSeq" id="WP_193123562.1">
    <property type="nucleotide sequence ID" value="NZ_JADBGI010000019.1"/>
</dbReference>
<dbReference type="InterPro" id="IPR014985">
    <property type="entry name" value="WbqC"/>
</dbReference>
<reference evidence="1 2" key="1">
    <citation type="submission" date="2020-09" db="EMBL/GenBank/DDBJ databases">
        <title>Diversity and distribution of actinomycetes associated with coral in the coast of Hainan.</title>
        <authorList>
            <person name="Li F."/>
        </authorList>
    </citation>
    <scope>NUCLEOTIDE SEQUENCE [LARGE SCALE GENOMIC DNA]</scope>
    <source>
        <strain evidence="1 2">HNM0947</strain>
    </source>
</reference>
<keyword evidence="2" id="KW-1185">Reference proteome</keyword>
<organism evidence="1 2">
    <name type="scientific">Nocardiopsis coralli</name>
    <dbReference type="NCBI Taxonomy" id="2772213"/>
    <lineage>
        <taxon>Bacteria</taxon>
        <taxon>Bacillati</taxon>
        <taxon>Actinomycetota</taxon>
        <taxon>Actinomycetes</taxon>
        <taxon>Streptosporangiales</taxon>
        <taxon>Nocardiopsidaceae</taxon>
        <taxon>Nocardiopsis</taxon>
    </lineage>
</organism>
<protein>
    <submittedName>
        <fullName evidence="1">WbqC family protein</fullName>
    </submittedName>
</protein>
<evidence type="ECO:0000313" key="1">
    <source>
        <dbReference type="EMBL" id="MBE3000964.1"/>
    </source>
</evidence>
<proteinExistence type="predicted"/>
<name>A0ABR9PAV0_9ACTN</name>
<dbReference type="EMBL" id="JADBGI010000019">
    <property type="protein sequence ID" value="MBE3000964.1"/>
    <property type="molecule type" value="Genomic_DNA"/>
</dbReference>
<gene>
    <name evidence="1" type="ORF">IDM40_20030</name>
</gene>
<accession>A0ABR9PAV0</accession>
<comment type="caution">
    <text evidence="1">The sequence shown here is derived from an EMBL/GenBank/DDBJ whole genome shotgun (WGS) entry which is preliminary data.</text>
</comment>